<organism evidence="2 3">
    <name type="scientific">Theileria orientalis</name>
    <dbReference type="NCBI Taxonomy" id="68886"/>
    <lineage>
        <taxon>Eukaryota</taxon>
        <taxon>Sar</taxon>
        <taxon>Alveolata</taxon>
        <taxon>Apicomplexa</taxon>
        <taxon>Aconoidasida</taxon>
        <taxon>Piroplasmida</taxon>
        <taxon>Theileriidae</taxon>
        <taxon>Theileria</taxon>
    </lineage>
</organism>
<evidence type="ECO:0008006" key="4">
    <source>
        <dbReference type="Google" id="ProtNLM"/>
    </source>
</evidence>
<keyword evidence="1" id="KW-0732">Signal</keyword>
<evidence type="ECO:0000313" key="2">
    <source>
        <dbReference type="EMBL" id="UVC54456.1"/>
    </source>
</evidence>
<gene>
    <name evidence="2" type="ORF">MACJ_004003</name>
</gene>
<protein>
    <recommendedName>
        <fullName evidence="4">Cysteine-rich protein</fullName>
    </recommendedName>
</protein>
<evidence type="ECO:0000256" key="1">
    <source>
        <dbReference type="SAM" id="SignalP"/>
    </source>
</evidence>
<sequence>MNTLVILFYILSYLLFGSLKSANAIFSCGDAYKSCEDSCSEYYKGSNEVKIFMCNTGCRIKHCIAYLIAIASAFVFGAIKATDAVKCHPYYRVCVQNCKVKHGGNVFMKNMCVGGCKLSQCVIKRTDDKLSLED</sequence>
<reference evidence="2" key="1">
    <citation type="submission" date="2022-07" db="EMBL/GenBank/DDBJ databases">
        <title>Evaluation of T. orientalis genome assembly methods using nanopore sequencing and analysis of variation between genomes.</title>
        <authorList>
            <person name="Yam J."/>
            <person name="Micallef M.L."/>
            <person name="Liu M."/>
            <person name="Djordjevic S.P."/>
            <person name="Bogema D.R."/>
            <person name="Jenkins C."/>
        </authorList>
    </citation>
    <scope>NUCLEOTIDE SEQUENCE</scope>
    <source>
        <strain evidence="2">Fish Creek</strain>
    </source>
</reference>
<accession>A0A976XKI0</accession>
<name>A0A976XKI0_THEOR</name>
<proteinExistence type="predicted"/>
<dbReference type="AlphaFoldDB" id="A0A976XKI0"/>
<feature type="chain" id="PRO_5036962844" description="Cysteine-rich protein" evidence="1">
    <location>
        <begin position="22"/>
        <end position="134"/>
    </location>
</feature>
<evidence type="ECO:0000313" key="3">
    <source>
        <dbReference type="Proteomes" id="UP000244803"/>
    </source>
</evidence>
<dbReference type="Proteomes" id="UP000244803">
    <property type="component" value="Chromosome 4"/>
</dbReference>
<feature type="signal peptide" evidence="1">
    <location>
        <begin position="1"/>
        <end position="21"/>
    </location>
</feature>
<dbReference type="EMBL" id="CP056067">
    <property type="protein sequence ID" value="UVC54456.1"/>
    <property type="molecule type" value="Genomic_DNA"/>
</dbReference>